<organism evidence="1 2">
    <name type="scientific">Hymenobacter guriensis</name>
    <dbReference type="NCBI Taxonomy" id="2793065"/>
    <lineage>
        <taxon>Bacteria</taxon>
        <taxon>Pseudomonadati</taxon>
        <taxon>Bacteroidota</taxon>
        <taxon>Cytophagia</taxon>
        <taxon>Cytophagales</taxon>
        <taxon>Hymenobacteraceae</taxon>
        <taxon>Hymenobacter</taxon>
    </lineage>
</organism>
<reference evidence="1 2" key="1">
    <citation type="submission" date="2020-11" db="EMBL/GenBank/DDBJ databases">
        <title>Hymenobacter sp.</title>
        <authorList>
            <person name="Kim M.K."/>
        </authorList>
    </citation>
    <scope>NUCLEOTIDE SEQUENCE [LARGE SCALE GENOMIC DNA]</scope>
    <source>
        <strain evidence="1 2">BT594</strain>
    </source>
</reference>
<name>A0ABS0KW49_9BACT</name>
<comment type="caution">
    <text evidence="1">The sequence shown here is derived from an EMBL/GenBank/DDBJ whole genome shotgun (WGS) entry which is preliminary data.</text>
</comment>
<proteinExistence type="predicted"/>
<dbReference type="Proteomes" id="UP000601099">
    <property type="component" value="Unassembled WGS sequence"/>
</dbReference>
<gene>
    <name evidence="1" type="ORF">I5L79_01000</name>
</gene>
<evidence type="ECO:0000313" key="1">
    <source>
        <dbReference type="EMBL" id="MBG8552100.1"/>
    </source>
</evidence>
<evidence type="ECO:0000313" key="2">
    <source>
        <dbReference type="Proteomes" id="UP000601099"/>
    </source>
</evidence>
<protein>
    <submittedName>
        <fullName evidence="1">Uncharacterized protein</fullName>
    </submittedName>
</protein>
<dbReference type="RefSeq" id="WP_196953152.1">
    <property type="nucleotide sequence ID" value="NZ_JADWYK010000001.1"/>
</dbReference>
<sequence>MHSELQNAVEDLYRIFARYGLNPNMDGSPLYHDLSNWNRMLAAKPLRELTEDDLRIFYFKVMTTWGDVDDFRHFLPRIFELLTDLATGSGWEEWVALDKLCYGKWHTWPAAEQAAVQKYLWAFWQVLLTEDDEAKWIDALFEGYFAAIANVYPAFDQMLQLWAESDNQHAVRRLVDFVERNDRNVLKKRVLSEFDRSDEKGRVFFDWLLTDAILEKLTNAFFQYETQDFAANLSHVIQLLEAARATRG</sequence>
<keyword evidence="2" id="KW-1185">Reference proteome</keyword>
<accession>A0ABS0KW49</accession>
<dbReference type="EMBL" id="JADWYK010000001">
    <property type="protein sequence ID" value="MBG8552100.1"/>
    <property type="molecule type" value="Genomic_DNA"/>
</dbReference>